<dbReference type="InterPro" id="IPR013658">
    <property type="entry name" value="SGL"/>
</dbReference>
<dbReference type="PRINTS" id="PR01790">
    <property type="entry name" value="SMP30FAMILY"/>
</dbReference>
<dbReference type="EC" id="3.1.1.15" evidence="3"/>
<dbReference type="RefSeq" id="WP_307001696.1">
    <property type="nucleotide sequence ID" value="NZ_JAUTBK010000002.1"/>
</dbReference>
<proteinExistence type="inferred from homology"/>
<keyword evidence="3" id="KW-0378">Hydrolase</keyword>
<accession>A0ABU0USP4</accession>
<reference evidence="3 4" key="1">
    <citation type="submission" date="2023-07" db="EMBL/GenBank/DDBJ databases">
        <title>Functional and genomic diversity of the sorghum phyllosphere microbiome.</title>
        <authorList>
            <person name="Shade A."/>
        </authorList>
    </citation>
    <scope>NUCLEOTIDE SEQUENCE [LARGE SCALE GENOMIC DNA]</scope>
    <source>
        <strain evidence="3 4">SORGH_AS_0887</strain>
    </source>
</reference>
<comment type="caution">
    <text evidence="3">The sequence shown here is derived from an EMBL/GenBank/DDBJ whole genome shotgun (WGS) entry which is preliminary data.</text>
</comment>
<organism evidence="3 4">
    <name type="scientific">Acinetobacter baylyi</name>
    <dbReference type="NCBI Taxonomy" id="202950"/>
    <lineage>
        <taxon>Bacteria</taxon>
        <taxon>Pseudomonadati</taxon>
        <taxon>Pseudomonadota</taxon>
        <taxon>Gammaproteobacteria</taxon>
        <taxon>Moraxellales</taxon>
        <taxon>Moraxellaceae</taxon>
        <taxon>Acinetobacter</taxon>
    </lineage>
</organism>
<dbReference type="SUPFAM" id="SSF63829">
    <property type="entry name" value="Calcium-dependent phosphotriesterase"/>
    <property type="match status" value="1"/>
</dbReference>
<dbReference type="Pfam" id="PF08450">
    <property type="entry name" value="SGL"/>
    <property type="match status" value="1"/>
</dbReference>
<evidence type="ECO:0000259" key="2">
    <source>
        <dbReference type="Pfam" id="PF08450"/>
    </source>
</evidence>
<protein>
    <submittedName>
        <fullName evidence="3">L-arabinonolactonase</fullName>
        <ecNumber evidence="3">3.1.1.15</ecNumber>
    </submittedName>
</protein>
<dbReference type="Gene3D" id="2.120.10.30">
    <property type="entry name" value="TolB, C-terminal domain"/>
    <property type="match status" value="1"/>
</dbReference>
<comment type="similarity">
    <text evidence="1">Belongs to the SMP-30/CGR1 family.</text>
</comment>
<evidence type="ECO:0000313" key="3">
    <source>
        <dbReference type="EMBL" id="MDQ1207476.1"/>
    </source>
</evidence>
<dbReference type="PANTHER" id="PTHR10907">
    <property type="entry name" value="REGUCALCIN"/>
    <property type="match status" value="1"/>
</dbReference>
<dbReference type="Proteomes" id="UP001233360">
    <property type="component" value="Unassembled WGS sequence"/>
</dbReference>
<dbReference type="GO" id="GO:0050021">
    <property type="term" value="F:L-arabinonolactonase activity"/>
    <property type="evidence" value="ECO:0007669"/>
    <property type="project" value="UniProtKB-EC"/>
</dbReference>
<dbReference type="InterPro" id="IPR005511">
    <property type="entry name" value="SMP-30"/>
</dbReference>
<dbReference type="PANTHER" id="PTHR10907:SF47">
    <property type="entry name" value="REGUCALCIN"/>
    <property type="match status" value="1"/>
</dbReference>
<evidence type="ECO:0000256" key="1">
    <source>
        <dbReference type="ARBA" id="ARBA00008853"/>
    </source>
</evidence>
<name>A0ABU0USP4_ACIBI</name>
<feature type="domain" description="SMP-30/Gluconolactonase/LRE-like region" evidence="2">
    <location>
        <begin position="15"/>
        <end position="255"/>
    </location>
</feature>
<sequence length="297" mass="32215">MTITYTRIGEYPDLLGESPVWDAQHGCLYWVDSVGCSIRRYTPATQRFDQWKTPSVIGCVALGQNNTLIAGLSDGFYQLDLATGEFSEIMLPVPPNPEIRFNDGRVDRYGNFVCGSMGIHIQPVGELYRLNRQGEAEKLANGIRISNSIAFSPDGKIFYFADSLDQKIRAYEYGDGNQPLTSARIFAETAILGSAPDGATVDAEGYLWVALVQAGKIARFAPNGVLDRLIKSPVDMPSCLAFGGEALGTLYVTSIKNSGTGRIISRHPDGGYLFAIEGLGVQGIAEPRYQQSIVSAA</sequence>
<gene>
    <name evidence="3" type="ORF">QE380_000399</name>
</gene>
<keyword evidence="4" id="KW-1185">Reference proteome</keyword>
<dbReference type="InterPro" id="IPR011042">
    <property type="entry name" value="6-blade_b-propeller_TolB-like"/>
</dbReference>
<dbReference type="EMBL" id="JAUTBK010000002">
    <property type="protein sequence ID" value="MDQ1207476.1"/>
    <property type="molecule type" value="Genomic_DNA"/>
</dbReference>
<evidence type="ECO:0000313" key="4">
    <source>
        <dbReference type="Proteomes" id="UP001233360"/>
    </source>
</evidence>